<evidence type="ECO:0000256" key="1">
    <source>
        <dbReference type="SAM" id="MobiDB-lite"/>
    </source>
</evidence>
<organism evidence="2 3">
    <name type="scientific">Methylorubrum suomiense</name>
    <dbReference type="NCBI Taxonomy" id="144191"/>
    <lineage>
        <taxon>Bacteria</taxon>
        <taxon>Pseudomonadati</taxon>
        <taxon>Pseudomonadota</taxon>
        <taxon>Alphaproteobacteria</taxon>
        <taxon>Hyphomicrobiales</taxon>
        <taxon>Methylobacteriaceae</taxon>
        <taxon>Methylorubrum</taxon>
    </lineage>
</organism>
<dbReference type="Proteomes" id="UP001055093">
    <property type="component" value="Unassembled WGS sequence"/>
</dbReference>
<protein>
    <recommendedName>
        <fullName evidence="4">HTH cro/C1-type domain-containing protein</fullName>
    </recommendedName>
</protein>
<name>A0ABQ4UPT0_9HYPH</name>
<evidence type="ECO:0000313" key="3">
    <source>
        <dbReference type="Proteomes" id="UP001055093"/>
    </source>
</evidence>
<sequence length="116" mass="12567">MRRSEYDDETTDGPEISVQDHATAEAARRRCDVGEAVRGVRLARRMPVRRLSAVTGIPERTIDDLEAGRPVDVGTAILVAEAVGFDAVSVMTRLARNPTEAAPQADEDARLPSPLD</sequence>
<feature type="region of interest" description="Disordered" evidence="1">
    <location>
        <begin position="1"/>
        <end position="29"/>
    </location>
</feature>
<dbReference type="EMBL" id="BPRE01000002">
    <property type="protein sequence ID" value="GJE74166.1"/>
    <property type="molecule type" value="Genomic_DNA"/>
</dbReference>
<comment type="caution">
    <text evidence="2">The sequence shown here is derived from an EMBL/GenBank/DDBJ whole genome shotgun (WGS) entry which is preliminary data.</text>
</comment>
<reference evidence="2" key="2">
    <citation type="submission" date="2021-08" db="EMBL/GenBank/DDBJ databases">
        <authorList>
            <person name="Tani A."/>
            <person name="Ola A."/>
            <person name="Ogura Y."/>
            <person name="Katsura K."/>
            <person name="Hayashi T."/>
        </authorList>
    </citation>
    <scope>NUCLEOTIDE SEQUENCE</scope>
    <source>
        <strain evidence="2">DSM 14458</strain>
    </source>
</reference>
<dbReference type="RefSeq" id="WP_238307478.1">
    <property type="nucleotide sequence ID" value="NZ_BPRE01000002.1"/>
</dbReference>
<dbReference type="InterPro" id="IPR010982">
    <property type="entry name" value="Lambda_DNA-bd_dom_sf"/>
</dbReference>
<dbReference type="SUPFAM" id="SSF47413">
    <property type="entry name" value="lambda repressor-like DNA-binding domains"/>
    <property type="match status" value="1"/>
</dbReference>
<gene>
    <name evidence="2" type="ORF">BGCPKDLD_0735</name>
</gene>
<reference evidence="2" key="1">
    <citation type="journal article" date="2021" name="Front. Microbiol.">
        <title>Comprehensive Comparative Genomics and Phenotyping of Methylobacterium Species.</title>
        <authorList>
            <person name="Alessa O."/>
            <person name="Ogura Y."/>
            <person name="Fujitani Y."/>
            <person name="Takami H."/>
            <person name="Hayashi T."/>
            <person name="Sahin N."/>
            <person name="Tani A."/>
        </authorList>
    </citation>
    <scope>NUCLEOTIDE SEQUENCE</scope>
    <source>
        <strain evidence="2">DSM 14458</strain>
    </source>
</reference>
<feature type="region of interest" description="Disordered" evidence="1">
    <location>
        <begin position="97"/>
        <end position="116"/>
    </location>
</feature>
<keyword evidence="3" id="KW-1185">Reference proteome</keyword>
<feature type="compositionally biased region" description="Acidic residues" evidence="1">
    <location>
        <begin position="1"/>
        <end position="12"/>
    </location>
</feature>
<accession>A0ABQ4UPT0</accession>
<proteinExistence type="predicted"/>
<evidence type="ECO:0000313" key="2">
    <source>
        <dbReference type="EMBL" id="GJE74166.1"/>
    </source>
</evidence>
<dbReference type="Gene3D" id="1.10.260.40">
    <property type="entry name" value="lambda repressor-like DNA-binding domains"/>
    <property type="match status" value="1"/>
</dbReference>
<evidence type="ECO:0008006" key="4">
    <source>
        <dbReference type="Google" id="ProtNLM"/>
    </source>
</evidence>